<dbReference type="EMBL" id="VDCV01000013">
    <property type="protein sequence ID" value="KAB5530114.1"/>
    <property type="molecule type" value="Genomic_DNA"/>
</dbReference>
<name>A0A5N5KIF6_9ROSI</name>
<protein>
    <submittedName>
        <fullName evidence="2">Uncharacterized protein</fullName>
    </submittedName>
</protein>
<sequence>MAGNREVRLPKTTTREQLARSLSGNDEGSDLVIPSVRLREEVSDLKARFVGSGQIAARMYEKNDGSNEISRIWCEWLGKKFSNDEDKVKVLDHDFGAMFKYKIKVSEGHRGWMKNPEILENCSTGFHFPSQSGEPVEEKVLPLKVLHFYRPEE</sequence>
<organism evidence="2 3">
    <name type="scientific">Salix brachista</name>
    <dbReference type="NCBI Taxonomy" id="2182728"/>
    <lineage>
        <taxon>Eukaryota</taxon>
        <taxon>Viridiplantae</taxon>
        <taxon>Streptophyta</taxon>
        <taxon>Embryophyta</taxon>
        <taxon>Tracheophyta</taxon>
        <taxon>Spermatophyta</taxon>
        <taxon>Magnoliopsida</taxon>
        <taxon>eudicotyledons</taxon>
        <taxon>Gunneridae</taxon>
        <taxon>Pentapetalae</taxon>
        <taxon>rosids</taxon>
        <taxon>fabids</taxon>
        <taxon>Malpighiales</taxon>
        <taxon>Salicaceae</taxon>
        <taxon>Saliceae</taxon>
        <taxon>Salix</taxon>
    </lineage>
</organism>
<gene>
    <name evidence="2" type="ORF">DKX38_020195</name>
</gene>
<keyword evidence="3" id="KW-1185">Reference proteome</keyword>
<reference evidence="3" key="1">
    <citation type="journal article" date="2019" name="Gigascience">
        <title>De novo genome assembly of the endangered Acer yangbiense, a plant species with extremely small populations endemic to Yunnan Province, China.</title>
        <authorList>
            <person name="Yang J."/>
            <person name="Wariss H.M."/>
            <person name="Tao L."/>
            <person name="Zhang R."/>
            <person name="Yun Q."/>
            <person name="Hollingsworth P."/>
            <person name="Dao Z."/>
            <person name="Luo G."/>
            <person name="Guo H."/>
            <person name="Ma Y."/>
            <person name="Sun W."/>
        </authorList>
    </citation>
    <scope>NUCLEOTIDE SEQUENCE [LARGE SCALE GENOMIC DNA]</scope>
    <source>
        <strain evidence="3">cv. br00</strain>
    </source>
</reference>
<dbReference type="PANTHER" id="PTHR35497:SF1">
    <property type="entry name" value="ACYL-UDP-N-ACETYLGLUCOSAMINE O-ACYLTRANSFERASE"/>
    <property type="match status" value="1"/>
</dbReference>
<evidence type="ECO:0000313" key="3">
    <source>
        <dbReference type="Proteomes" id="UP000326939"/>
    </source>
</evidence>
<comment type="caution">
    <text evidence="2">The sequence shown here is derived from an EMBL/GenBank/DDBJ whole genome shotgun (WGS) entry which is preliminary data.</text>
</comment>
<dbReference type="PANTHER" id="PTHR35497">
    <property type="entry name" value="ACYL-UDP-N-ACETYLGLUCOSAMINE O-ACYLTRANSFERASE"/>
    <property type="match status" value="1"/>
</dbReference>
<feature type="compositionally biased region" description="Basic and acidic residues" evidence="1">
    <location>
        <begin position="1"/>
        <end position="18"/>
    </location>
</feature>
<evidence type="ECO:0000256" key="1">
    <source>
        <dbReference type="SAM" id="MobiDB-lite"/>
    </source>
</evidence>
<dbReference type="AlphaFoldDB" id="A0A5N5KIF6"/>
<proteinExistence type="predicted"/>
<evidence type="ECO:0000313" key="2">
    <source>
        <dbReference type="EMBL" id="KAB5530114.1"/>
    </source>
</evidence>
<accession>A0A5N5KIF6</accession>
<feature type="region of interest" description="Disordered" evidence="1">
    <location>
        <begin position="1"/>
        <end position="27"/>
    </location>
</feature>
<dbReference type="Proteomes" id="UP000326939">
    <property type="component" value="Chromosome 13"/>
</dbReference>